<dbReference type="VEuPathDB" id="VectorBase:RPRC008227"/>
<dbReference type="EnsemblMetazoa" id="RPRC008227-RA">
    <property type="protein sequence ID" value="RPRC008227-PA"/>
    <property type="gene ID" value="RPRC008227"/>
</dbReference>
<dbReference type="HOGENOM" id="CLU_1808599_0_0_1"/>
<dbReference type="AlphaFoldDB" id="T1HW07"/>
<sequence length="143" mass="16046">MPNMVNIGEMVSLFFIFILFHWYMCLKYVNSYSSQWHEAIFQEKQFKLEGGGAPGGTYLVSRLSRGPAGLMYWPYPSPPVSPPVPAPHVVIMCPPLHQEPTAHQPPPHHHFQPIEGWSFDCLGNVIPALPPLHPPPVHAHQPA</sequence>
<name>T1HW07_RHOPR</name>
<evidence type="ECO:0000313" key="2">
    <source>
        <dbReference type="Proteomes" id="UP000015103"/>
    </source>
</evidence>
<organism evidence="1 2">
    <name type="scientific">Rhodnius prolixus</name>
    <name type="common">Triatomid bug</name>
    <dbReference type="NCBI Taxonomy" id="13249"/>
    <lineage>
        <taxon>Eukaryota</taxon>
        <taxon>Metazoa</taxon>
        <taxon>Ecdysozoa</taxon>
        <taxon>Arthropoda</taxon>
        <taxon>Hexapoda</taxon>
        <taxon>Insecta</taxon>
        <taxon>Pterygota</taxon>
        <taxon>Neoptera</taxon>
        <taxon>Paraneoptera</taxon>
        <taxon>Hemiptera</taxon>
        <taxon>Heteroptera</taxon>
        <taxon>Panheteroptera</taxon>
        <taxon>Cimicomorpha</taxon>
        <taxon>Reduviidae</taxon>
        <taxon>Triatominae</taxon>
        <taxon>Rhodnius</taxon>
    </lineage>
</organism>
<dbReference type="InParanoid" id="T1HW07"/>
<evidence type="ECO:0000313" key="1">
    <source>
        <dbReference type="EnsemblMetazoa" id="RPRC008227-PA"/>
    </source>
</evidence>
<dbReference type="Proteomes" id="UP000015103">
    <property type="component" value="Unassembled WGS sequence"/>
</dbReference>
<accession>T1HW07</accession>
<reference evidence="1" key="1">
    <citation type="submission" date="2015-05" db="UniProtKB">
        <authorList>
            <consortium name="EnsemblMetazoa"/>
        </authorList>
    </citation>
    <scope>IDENTIFICATION</scope>
</reference>
<protein>
    <submittedName>
        <fullName evidence="1">Uncharacterized protein</fullName>
    </submittedName>
</protein>
<keyword evidence="2" id="KW-1185">Reference proteome</keyword>
<proteinExistence type="predicted"/>
<dbReference type="EMBL" id="ACPB03005905">
    <property type="status" value="NOT_ANNOTATED_CDS"/>
    <property type="molecule type" value="Genomic_DNA"/>
</dbReference>